<dbReference type="InterPro" id="IPR036065">
    <property type="entry name" value="BolA-like_sf"/>
</dbReference>
<dbReference type="Gene3D" id="3.30.300.90">
    <property type="entry name" value="BolA-like"/>
    <property type="match status" value="1"/>
</dbReference>
<dbReference type="GeneID" id="37014069"/>
<sequence length="133" mass="14581">MASFSSSLRRLLNPSTASSLPLRLRSFTSTARIMSIEESMRNKIQSAFKPTHLKIRNDSSKHAHHAAMAAQGGGNGETHFYIEVVSDDFSGKTQIARHRSINSLLSDEFASGLHALSLRTKTPAEVEKESAAR</sequence>
<dbReference type="InterPro" id="IPR002634">
    <property type="entry name" value="BolA"/>
</dbReference>
<name>A0A316UA10_9BASI</name>
<accession>A0A316UA10</accession>
<keyword evidence="3" id="KW-1185">Reference proteome</keyword>
<evidence type="ECO:0000313" key="3">
    <source>
        <dbReference type="Proteomes" id="UP000245942"/>
    </source>
</evidence>
<organism evidence="2 3">
    <name type="scientific">Pseudomicrostroma glucosiphilum</name>
    <dbReference type="NCBI Taxonomy" id="1684307"/>
    <lineage>
        <taxon>Eukaryota</taxon>
        <taxon>Fungi</taxon>
        <taxon>Dikarya</taxon>
        <taxon>Basidiomycota</taxon>
        <taxon>Ustilaginomycotina</taxon>
        <taxon>Exobasidiomycetes</taxon>
        <taxon>Microstromatales</taxon>
        <taxon>Microstromatales incertae sedis</taxon>
        <taxon>Pseudomicrostroma</taxon>
    </lineage>
</organism>
<dbReference type="GO" id="GO:0005759">
    <property type="term" value="C:mitochondrial matrix"/>
    <property type="evidence" value="ECO:0007669"/>
    <property type="project" value="TreeGrafter"/>
</dbReference>
<dbReference type="Proteomes" id="UP000245942">
    <property type="component" value="Unassembled WGS sequence"/>
</dbReference>
<dbReference type="SUPFAM" id="SSF82657">
    <property type="entry name" value="BolA-like"/>
    <property type="match status" value="1"/>
</dbReference>
<evidence type="ECO:0000256" key="1">
    <source>
        <dbReference type="RuleBase" id="RU003860"/>
    </source>
</evidence>
<dbReference type="RefSeq" id="XP_025348814.1">
    <property type="nucleotide sequence ID" value="XM_025492335.1"/>
</dbReference>
<dbReference type="STRING" id="1684307.A0A316UA10"/>
<gene>
    <name evidence="2" type="ORF">BCV69DRAFT_282372</name>
</gene>
<dbReference type="AlphaFoldDB" id="A0A316UA10"/>
<dbReference type="PANTHER" id="PTHR46230">
    <property type="match status" value="1"/>
</dbReference>
<reference evidence="2 3" key="1">
    <citation type="journal article" date="2018" name="Mol. Biol. Evol.">
        <title>Broad Genomic Sampling Reveals a Smut Pathogenic Ancestry of the Fungal Clade Ustilaginomycotina.</title>
        <authorList>
            <person name="Kijpornyongpan T."/>
            <person name="Mondo S.J."/>
            <person name="Barry K."/>
            <person name="Sandor L."/>
            <person name="Lee J."/>
            <person name="Lipzen A."/>
            <person name="Pangilinan J."/>
            <person name="LaButti K."/>
            <person name="Hainaut M."/>
            <person name="Henrissat B."/>
            <person name="Grigoriev I.V."/>
            <person name="Spatafora J.W."/>
            <person name="Aime M.C."/>
        </authorList>
    </citation>
    <scope>NUCLEOTIDE SEQUENCE [LARGE SCALE GENOMIC DNA]</scope>
    <source>
        <strain evidence="2 3">MCA 4718</strain>
    </source>
</reference>
<dbReference type="OrthoDB" id="411584at2759"/>
<proteinExistence type="inferred from homology"/>
<dbReference type="EMBL" id="KZ819325">
    <property type="protein sequence ID" value="PWN21654.1"/>
    <property type="molecule type" value="Genomic_DNA"/>
</dbReference>
<protein>
    <submittedName>
        <fullName evidence="2">Bola-domain-containing protein</fullName>
    </submittedName>
</protein>
<dbReference type="Pfam" id="PF01722">
    <property type="entry name" value="BolA"/>
    <property type="match status" value="1"/>
</dbReference>
<evidence type="ECO:0000313" key="2">
    <source>
        <dbReference type="EMBL" id="PWN21654.1"/>
    </source>
</evidence>
<comment type="similarity">
    <text evidence="1">Belongs to the BolA/IbaG family.</text>
</comment>
<dbReference type="PANTHER" id="PTHR46230:SF7">
    <property type="entry name" value="BOLA-LIKE PROTEIN 1"/>
    <property type="match status" value="1"/>
</dbReference>
<dbReference type="GO" id="GO:0044572">
    <property type="term" value="P:[4Fe-4S] cluster assembly"/>
    <property type="evidence" value="ECO:0007669"/>
    <property type="project" value="TreeGrafter"/>
</dbReference>